<sequence>MSILDTYTQPLTAQTAAHLLRRATVGPTQREIAVFTGLSATQAVRQLSDSSESLLSPAVAIDSSLSTTVGQPFLTRPYSDTSNDLYLTSVKYWWLALMTTQKTPVNLLDKLTLFWQNHFVVTSDVVSDHRFINRYLLLLRNNALGSFETLLTEISKDPAMLCYLNGNENEKGRPNENYARELQEIYTVGVTDTDGTENYSEDDVKAAARVLTGWAYTNYETAGTTSIDPAFDISKHDATDKAFSSNYNNTVISSRPGTPNSFATTGEAELGALVTMLLKHASTPRFICRKLYRWYVNPTITPAIETDIIGPLATFFASPENNYAIRPVLEKLLTSQAFFSNDTIGTIIKSPIELVLGALRFFEQPVPDMVTDTNAFRNYFTYAYDAMRSMEFEVLNQPGEFGYEPYYQTGYSRTWLTSVTVAERNKFTDTLVERSVGVKPGFSLGIDLLSWVRTLQSNFDSMSVMPAITCEQVLASFTENLFAVNLSQSQRDFLIDTIMMKNAPRSSWITEWNAFRSASNDAGKRTLVMGRLESLMKYLLRMAEYQVY</sequence>
<organism evidence="1 2">
    <name type="scientific">Spirosoma utsteinense</name>
    <dbReference type="NCBI Taxonomy" id="2585773"/>
    <lineage>
        <taxon>Bacteria</taxon>
        <taxon>Pseudomonadati</taxon>
        <taxon>Bacteroidota</taxon>
        <taxon>Cytophagia</taxon>
        <taxon>Cytophagales</taxon>
        <taxon>Cytophagaceae</taxon>
        <taxon>Spirosoma</taxon>
    </lineage>
</organism>
<dbReference type="InterPro" id="IPR014917">
    <property type="entry name" value="DUF1800"/>
</dbReference>
<dbReference type="Proteomes" id="UP000700732">
    <property type="component" value="Unassembled WGS sequence"/>
</dbReference>
<evidence type="ECO:0000313" key="2">
    <source>
        <dbReference type="Proteomes" id="UP000700732"/>
    </source>
</evidence>
<reference evidence="1 2" key="1">
    <citation type="submission" date="2019-06" db="EMBL/GenBank/DDBJ databases">
        <title>Spirosoma utsteinense sp. nov. isolated from Antarctic ice-free soils.</title>
        <authorList>
            <person name="Tahon G."/>
        </authorList>
    </citation>
    <scope>NUCLEOTIDE SEQUENCE [LARGE SCALE GENOMIC DNA]</scope>
    <source>
        <strain evidence="1 2">LMG 31447</strain>
    </source>
</reference>
<dbReference type="Pfam" id="PF08811">
    <property type="entry name" value="DUF1800"/>
    <property type="match status" value="1"/>
</dbReference>
<protein>
    <recommendedName>
        <fullName evidence="3">DUF1800 domain-containing protein</fullName>
    </recommendedName>
</protein>
<evidence type="ECO:0000313" key="1">
    <source>
        <dbReference type="EMBL" id="MBC3794792.1"/>
    </source>
</evidence>
<name>A0ABR6WE33_9BACT</name>
<accession>A0ABR6WE33</accession>
<dbReference type="EMBL" id="VFIA01000059">
    <property type="protein sequence ID" value="MBC3794792.1"/>
    <property type="molecule type" value="Genomic_DNA"/>
</dbReference>
<comment type="caution">
    <text evidence="1">The sequence shown here is derived from an EMBL/GenBank/DDBJ whole genome shotgun (WGS) entry which is preliminary data.</text>
</comment>
<dbReference type="RefSeq" id="WP_186741654.1">
    <property type="nucleotide sequence ID" value="NZ_VFIA01000059.1"/>
</dbReference>
<proteinExistence type="predicted"/>
<evidence type="ECO:0008006" key="3">
    <source>
        <dbReference type="Google" id="ProtNLM"/>
    </source>
</evidence>
<gene>
    <name evidence="1" type="ORF">FH603_5324</name>
</gene>
<keyword evidence="2" id="KW-1185">Reference proteome</keyword>